<keyword evidence="1" id="KW-0732">Signal</keyword>
<dbReference type="Proteomes" id="UP000040088">
    <property type="component" value="Unassembled WGS sequence"/>
</dbReference>
<protein>
    <submittedName>
        <fullName evidence="2">Uncharacterized protein</fullName>
    </submittedName>
</protein>
<dbReference type="EMBL" id="CQEM01000021">
    <property type="protein sequence ID" value="CNL76449.1"/>
    <property type="molecule type" value="Genomic_DNA"/>
</dbReference>
<reference evidence="3" key="1">
    <citation type="submission" date="2015-03" db="EMBL/GenBank/DDBJ databases">
        <authorList>
            <consortium name="Pathogen Informatics"/>
        </authorList>
    </citation>
    <scope>NUCLEOTIDE SEQUENCE [LARGE SCALE GENOMIC DNA]</scope>
    <source>
        <strain evidence="3">IP27925</strain>
    </source>
</reference>
<feature type="signal peptide" evidence="1">
    <location>
        <begin position="1"/>
        <end position="23"/>
    </location>
</feature>
<organism evidence="2 3">
    <name type="scientific">Yersinia aleksiciae</name>
    <dbReference type="NCBI Taxonomy" id="263819"/>
    <lineage>
        <taxon>Bacteria</taxon>
        <taxon>Pseudomonadati</taxon>
        <taxon>Pseudomonadota</taxon>
        <taxon>Gammaproteobacteria</taxon>
        <taxon>Enterobacterales</taxon>
        <taxon>Yersiniaceae</taxon>
        <taxon>Yersinia</taxon>
    </lineage>
</organism>
<evidence type="ECO:0000256" key="1">
    <source>
        <dbReference type="SAM" id="SignalP"/>
    </source>
</evidence>
<dbReference type="AlphaFoldDB" id="A0A0T9UVW3"/>
<gene>
    <name evidence="2" type="ORF">ERS008460_03725</name>
</gene>
<name>A0A0T9UVW3_YERAE</name>
<accession>A0A0T9UVW3</accession>
<proteinExistence type="predicted"/>
<feature type="chain" id="PRO_5006699057" evidence="1">
    <location>
        <begin position="24"/>
        <end position="81"/>
    </location>
</feature>
<evidence type="ECO:0000313" key="3">
    <source>
        <dbReference type="Proteomes" id="UP000040088"/>
    </source>
</evidence>
<sequence>MRRFLLSLLVSGVIMGTVAPVLAQNVPFDSGGKVGKTGWTSWKREILSKNMPLLRYCSREYYKNGRYVTSQNKIIRIYQFC</sequence>
<evidence type="ECO:0000313" key="2">
    <source>
        <dbReference type="EMBL" id="CNL76449.1"/>
    </source>
</evidence>